<dbReference type="Proteomes" id="UP000324133">
    <property type="component" value="Unassembled WGS sequence"/>
</dbReference>
<accession>A0A5B6THN1</accession>
<dbReference type="PROSITE" id="PS51257">
    <property type="entry name" value="PROKAR_LIPOPROTEIN"/>
    <property type="match status" value="1"/>
</dbReference>
<dbReference type="EMBL" id="VKKY01000001">
    <property type="protein sequence ID" value="KAA3440184.1"/>
    <property type="molecule type" value="Genomic_DNA"/>
</dbReference>
<keyword evidence="2" id="KW-1185">Reference proteome</keyword>
<organism evidence="1 2">
    <name type="scientific">Rufibacter hautae</name>
    <dbReference type="NCBI Taxonomy" id="2595005"/>
    <lineage>
        <taxon>Bacteria</taxon>
        <taxon>Pseudomonadati</taxon>
        <taxon>Bacteroidota</taxon>
        <taxon>Cytophagia</taxon>
        <taxon>Cytophagales</taxon>
        <taxon>Hymenobacteraceae</taxon>
        <taxon>Rufibacter</taxon>
    </lineage>
</organism>
<reference evidence="1 2" key="1">
    <citation type="submission" date="2019-07" db="EMBL/GenBank/DDBJ databases">
        <title>Rufibacter sp. nov., isolated from lake sediment.</title>
        <authorList>
            <person name="Qu J.-H."/>
        </authorList>
    </citation>
    <scope>NUCLEOTIDE SEQUENCE [LARGE SCALE GENOMIC DNA]</scope>
    <source>
        <strain evidence="1 2">NBS58-1</strain>
    </source>
</reference>
<dbReference type="AlphaFoldDB" id="A0A5B6THN1"/>
<dbReference type="RefSeq" id="WP_149089821.1">
    <property type="nucleotide sequence ID" value="NZ_VKKY01000001.1"/>
</dbReference>
<protein>
    <recommendedName>
        <fullName evidence="3">Lipoprotein</fullName>
    </recommendedName>
</protein>
<gene>
    <name evidence="1" type="ORF">FOA19_05835</name>
</gene>
<evidence type="ECO:0000313" key="2">
    <source>
        <dbReference type="Proteomes" id="UP000324133"/>
    </source>
</evidence>
<evidence type="ECO:0008006" key="3">
    <source>
        <dbReference type="Google" id="ProtNLM"/>
    </source>
</evidence>
<comment type="caution">
    <text evidence="1">The sequence shown here is derived from an EMBL/GenBank/DDBJ whole genome shotgun (WGS) entry which is preliminary data.</text>
</comment>
<name>A0A5B6THN1_9BACT</name>
<evidence type="ECO:0000313" key="1">
    <source>
        <dbReference type="EMBL" id="KAA3440184.1"/>
    </source>
</evidence>
<sequence length="154" mass="17054">MKHRIGFILLVLLFLAGCARSKDVVTIERTVNLHQQPPPRFDPFVLSCQQGESFALSWLKPVTIGALTLTLQKIADSRCPKDVLCIWAGIAVADVQLQDSTGASVYRTLSLHNMERVELGAKAYQVTLRDIAPYPRAANLNQIEKEARVSVTPL</sequence>
<dbReference type="OrthoDB" id="163809at2"/>
<proteinExistence type="predicted"/>